<dbReference type="Proteomes" id="UP000233375">
    <property type="component" value="Unassembled WGS sequence"/>
</dbReference>
<dbReference type="AlphaFoldDB" id="A0A2N0YXA0"/>
<feature type="transmembrane region" description="Helical" evidence="1">
    <location>
        <begin position="40"/>
        <end position="62"/>
    </location>
</feature>
<keyword evidence="1" id="KW-0472">Membrane</keyword>
<reference evidence="3 4" key="1">
    <citation type="journal article" date="2003" name="Int. J. Syst. Evol. Microbiol.">
        <title>Bacillus nealsonii sp. nov., isolated from a spacecraft-assembly facility, whose spores are gamma-radiation resistant.</title>
        <authorList>
            <person name="Venkateswaran K."/>
            <person name="Kempf M."/>
            <person name="Chen F."/>
            <person name="Satomi M."/>
            <person name="Nicholson W."/>
            <person name="Kern R."/>
        </authorList>
    </citation>
    <scope>NUCLEOTIDE SEQUENCE [LARGE SCALE GENOMIC DNA]</scope>
    <source>
        <strain evidence="3 4">FO-92</strain>
    </source>
</reference>
<protein>
    <recommendedName>
        <fullName evidence="2">DUF3298 domain-containing protein</fullName>
    </recommendedName>
</protein>
<accession>A0A2N0YXA0</accession>
<comment type="caution">
    <text evidence="3">The sequence shown here is derived from an EMBL/GenBank/DDBJ whole genome shotgun (WGS) entry which is preliminary data.</text>
</comment>
<gene>
    <name evidence="3" type="ORF">CWS01_20085</name>
</gene>
<dbReference type="OrthoDB" id="4990at2"/>
<dbReference type="InterPro" id="IPR021729">
    <property type="entry name" value="DUF3298"/>
</dbReference>
<name>A0A2N0YXA0_9BACI</name>
<dbReference type="RefSeq" id="WP_101178981.1">
    <property type="nucleotide sequence ID" value="NZ_PISE01000055.1"/>
</dbReference>
<proteinExistence type="predicted"/>
<evidence type="ECO:0000313" key="4">
    <source>
        <dbReference type="Proteomes" id="UP000233375"/>
    </source>
</evidence>
<organism evidence="3 4">
    <name type="scientific">Niallia nealsonii</name>
    <dbReference type="NCBI Taxonomy" id="115979"/>
    <lineage>
        <taxon>Bacteria</taxon>
        <taxon>Bacillati</taxon>
        <taxon>Bacillota</taxon>
        <taxon>Bacilli</taxon>
        <taxon>Bacillales</taxon>
        <taxon>Bacillaceae</taxon>
        <taxon>Niallia</taxon>
    </lineage>
</organism>
<keyword evidence="1" id="KW-0812">Transmembrane</keyword>
<evidence type="ECO:0000256" key="1">
    <source>
        <dbReference type="SAM" id="Phobius"/>
    </source>
</evidence>
<keyword evidence="4" id="KW-1185">Reference proteome</keyword>
<feature type="domain" description="DUF3298" evidence="2">
    <location>
        <begin position="121"/>
        <end position="193"/>
    </location>
</feature>
<dbReference type="EMBL" id="PISE01000055">
    <property type="protein sequence ID" value="PKG21891.1"/>
    <property type="molecule type" value="Genomic_DNA"/>
</dbReference>
<dbReference type="Gene3D" id="3.90.640.20">
    <property type="entry name" value="Heat-shock cognate protein, ATPase"/>
    <property type="match status" value="1"/>
</dbReference>
<keyword evidence="1" id="KW-1133">Transmembrane helix</keyword>
<evidence type="ECO:0000259" key="2">
    <source>
        <dbReference type="Pfam" id="PF11738"/>
    </source>
</evidence>
<dbReference type="Pfam" id="PF11738">
    <property type="entry name" value="DUF3298"/>
    <property type="match status" value="1"/>
</dbReference>
<evidence type="ECO:0000313" key="3">
    <source>
        <dbReference type="EMBL" id="PKG21891.1"/>
    </source>
</evidence>
<sequence>MVKKLEELKKNYLEISIPPELNDMTNKVIDKYKRKRRSSVSFASLTAALLLCMATINISAAVAARLLDLPVVGGFVKIITVEEWKEEDKNNSADIKIPGLSGLENKGLQTSLNEKYLVENKTLYKKFAKEMTNRMKDEQSSYFLKNNEEPNGFDKISKSQNFYINKKHQLVISFGEYEVTPGYMGVVELVIPTEVINDILVSNTYIKKRVVFATLFL</sequence>
<dbReference type="InterPro" id="IPR037126">
    <property type="entry name" value="PdaC/RsiV-like_sf"/>
</dbReference>